<keyword evidence="2" id="KW-1185">Reference proteome</keyword>
<dbReference type="Proteomes" id="UP000634136">
    <property type="component" value="Unassembled WGS sequence"/>
</dbReference>
<dbReference type="EMBL" id="JAAIUW010000003">
    <property type="protein sequence ID" value="KAF7837320.1"/>
    <property type="molecule type" value="Genomic_DNA"/>
</dbReference>
<reference evidence="1" key="1">
    <citation type="submission" date="2020-09" db="EMBL/GenBank/DDBJ databases">
        <title>Genome-Enabled Discovery of Anthraquinone Biosynthesis in Senna tora.</title>
        <authorList>
            <person name="Kang S.-H."/>
            <person name="Pandey R.P."/>
            <person name="Lee C.-M."/>
            <person name="Sim J.-S."/>
            <person name="Jeong J.-T."/>
            <person name="Choi B.-S."/>
            <person name="Jung M."/>
            <person name="Ginzburg D."/>
            <person name="Zhao K."/>
            <person name="Won S.Y."/>
            <person name="Oh T.-J."/>
            <person name="Yu Y."/>
            <person name="Kim N.-H."/>
            <person name="Lee O.R."/>
            <person name="Lee T.-H."/>
            <person name="Bashyal P."/>
            <person name="Kim T.-S."/>
            <person name="Lee W.-H."/>
            <person name="Kawkins C."/>
            <person name="Kim C.-K."/>
            <person name="Kim J.S."/>
            <person name="Ahn B.O."/>
            <person name="Rhee S.Y."/>
            <person name="Sohng J.K."/>
        </authorList>
    </citation>
    <scope>NUCLEOTIDE SEQUENCE</scope>
    <source>
        <tissue evidence="1">Leaf</tissue>
    </source>
</reference>
<gene>
    <name evidence="1" type="ORF">G2W53_005802</name>
</gene>
<organism evidence="1 2">
    <name type="scientific">Senna tora</name>
    <dbReference type="NCBI Taxonomy" id="362788"/>
    <lineage>
        <taxon>Eukaryota</taxon>
        <taxon>Viridiplantae</taxon>
        <taxon>Streptophyta</taxon>
        <taxon>Embryophyta</taxon>
        <taxon>Tracheophyta</taxon>
        <taxon>Spermatophyta</taxon>
        <taxon>Magnoliopsida</taxon>
        <taxon>eudicotyledons</taxon>
        <taxon>Gunneridae</taxon>
        <taxon>Pentapetalae</taxon>
        <taxon>rosids</taxon>
        <taxon>fabids</taxon>
        <taxon>Fabales</taxon>
        <taxon>Fabaceae</taxon>
        <taxon>Caesalpinioideae</taxon>
        <taxon>Cassia clade</taxon>
        <taxon>Senna</taxon>
    </lineage>
</organism>
<protein>
    <submittedName>
        <fullName evidence="1">Primary amine oxidase</fullName>
    </submittedName>
</protein>
<comment type="caution">
    <text evidence="1">The sequence shown here is derived from an EMBL/GenBank/DDBJ whole genome shotgun (WGS) entry which is preliminary data.</text>
</comment>
<evidence type="ECO:0000313" key="2">
    <source>
        <dbReference type="Proteomes" id="UP000634136"/>
    </source>
</evidence>
<dbReference type="AlphaFoldDB" id="A0A834X3A0"/>
<proteinExistence type="predicted"/>
<name>A0A834X3A0_9FABA</name>
<evidence type="ECO:0000313" key="1">
    <source>
        <dbReference type="EMBL" id="KAF7837320.1"/>
    </source>
</evidence>
<sequence length="207" mass="23552">MSQPCRNEAVADAVADGGVLVRVHHHNCPVTLPLGATISDSHSLQICLNERVLLTINIEVKMEHVEVVVLLPDGMAVDLEARAFGLERAQAMKLWAKGWFEMLCSVLSIVSRGHRHHIPIMVLYNGHLLKMNHYAYPTDRPRIYIHRLFLHKTIQPHPPLTLCLPKPPHRYRHTHNLRQVEAPLLDGVNERTVLHGQHHGIKLFFHG</sequence>
<accession>A0A834X3A0</accession>